<evidence type="ECO:0000256" key="1">
    <source>
        <dbReference type="SAM" id="Phobius"/>
    </source>
</evidence>
<feature type="domain" description="Thioredoxin" evidence="2">
    <location>
        <begin position="30"/>
        <end position="222"/>
    </location>
</feature>
<dbReference type="Pfam" id="PF13462">
    <property type="entry name" value="Thioredoxin_4"/>
    <property type="match status" value="1"/>
</dbReference>
<feature type="transmembrane region" description="Helical" evidence="1">
    <location>
        <begin position="14"/>
        <end position="34"/>
    </location>
</feature>
<proteinExistence type="predicted"/>
<dbReference type="InterPro" id="IPR013766">
    <property type="entry name" value="Thioredoxin_domain"/>
</dbReference>
<dbReference type="Gene3D" id="3.40.30.10">
    <property type="entry name" value="Glutaredoxin"/>
    <property type="match status" value="1"/>
</dbReference>
<protein>
    <submittedName>
        <fullName evidence="3">Putative DsbA-like protein</fullName>
    </submittedName>
</protein>
<name>A0A2X0RAL1_9PROT</name>
<dbReference type="EMBL" id="LS423452">
    <property type="protein sequence ID" value="SPS04614.1"/>
    <property type="molecule type" value="Genomic_DNA"/>
</dbReference>
<organism evidence="3">
    <name type="scientific">Candidatus Nitrotoga fabula</name>
    <dbReference type="NCBI Taxonomy" id="2182327"/>
    <lineage>
        <taxon>Bacteria</taxon>
        <taxon>Pseudomonadati</taxon>
        <taxon>Pseudomonadota</taxon>
        <taxon>Betaproteobacteria</taxon>
        <taxon>Nitrosomonadales</taxon>
        <taxon>Gallionellaceae</taxon>
        <taxon>Candidatus Nitrotoga</taxon>
    </lineage>
</organism>
<dbReference type="SUPFAM" id="SSF52833">
    <property type="entry name" value="Thioredoxin-like"/>
    <property type="match status" value="1"/>
</dbReference>
<sequence length="235" mass="25478">MRPSSWHSHTTRRYLWPLMAGIAALVIVLAWSLARAPRIDSPMVDEMSAAAGPPWRYGRLDARFTLIEYADLECPYCQAYFPELKRWIDANPDVNWQWHHLPLPMHEPAATQGARLAECAGEIGGRTAFWTTVAWIYQHSRGDGRGLPPGAQPPGTTPALQACLASTRPDAVIAAQAEEAAQAGIAATPTLRVIDNRSGRSLLLPGAVEGDALLSALDLLASSHDEAMTADPVPE</sequence>
<keyword evidence="1" id="KW-1133">Transmembrane helix</keyword>
<gene>
    <name evidence="3" type="ORF">NITFAB_0203</name>
</gene>
<accession>A0A2X0RAL1</accession>
<keyword evidence="1" id="KW-0472">Membrane</keyword>
<evidence type="ECO:0000259" key="2">
    <source>
        <dbReference type="PROSITE" id="PS51352"/>
    </source>
</evidence>
<dbReference type="InterPro" id="IPR036249">
    <property type="entry name" value="Thioredoxin-like_sf"/>
</dbReference>
<dbReference type="PROSITE" id="PS51352">
    <property type="entry name" value="THIOREDOXIN_2"/>
    <property type="match status" value="1"/>
</dbReference>
<dbReference type="CDD" id="cd02972">
    <property type="entry name" value="DsbA_family"/>
    <property type="match status" value="1"/>
</dbReference>
<keyword evidence="1" id="KW-0812">Transmembrane</keyword>
<dbReference type="InterPro" id="IPR012336">
    <property type="entry name" value="Thioredoxin-like_fold"/>
</dbReference>
<reference evidence="3" key="1">
    <citation type="submission" date="2018-05" db="EMBL/GenBank/DDBJ databases">
        <authorList>
            <person name="Lanie J.A."/>
            <person name="Ng W.-L."/>
            <person name="Kazmierczak K.M."/>
            <person name="Andrzejewski T.M."/>
            <person name="Davidsen T.M."/>
            <person name="Wayne K.J."/>
            <person name="Tettelin H."/>
            <person name="Glass J.I."/>
            <person name="Rusch D."/>
            <person name="Podicherti R."/>
            <person name="Tsui H.-C.T."/>
            <person name="Winkler M.E."/>
        </authorList>
    </citation>
    <scope>NUCLEOTIDE SEQUENCE</scope>
    <source>
        <strain evidence="3">KNB</strain>
    </source>
</reference>
<evidence type="ECO:0000313" key="3">
    <source>
        <dbReference type="EMBL" id="SPS04614.1"/>
    </source>
</evidence>
<dbReference type="AlphaFoldDB" id="A0A2X0RAL1"/>